<feature type="region of interest" description="Disordered" evidence="1">
    <location>
        <begin position="152"/>
        <end position="240"/>
    </location>
</feature>
<sequence length="333" mass="37864">MDVKSSLLNGKLKEEVYVKQPPGFESSKLPDYVCKLDKALYRLKQEQRACYETLSTFLIQNKFVRERIDNTLFIYRSKGESSPAIAYDPNSPADNSEAHPLKEYKIKFLVMNGKKPLTFNFKTFTESTSLDYNKCLHFFFLARKRKGSLKLCQKRKKAKTDKKPAAQATKTPPIEEVPTKDSNKTQLVSSGQTVHPQDTERNIQVAVKGSHSPLDEGTRKSKPLPEGTTTDPKDLVGNDQLADKGFHSMVFDEEPVSEEHQSLTPHKEQLKSSHARNTDEPDSESFSCSKTFRPCDNFVSVVERTKHEEAAATYADLKDSIEEYYEENVDHRA</sequence>
<feature type="region of interest" description="Disordered" evidence="1">
    <location>
        <begin position="254"/>
        <end position="291"/>
    </location>
</feature>
<feature type="compositionally biased region" description="Basic and acidic residues" evidence="1">
    <location>
        <begin position="257"/>
        <end position="279"/>
    </location>
</feature>
<accession>A0A6L2NVM8</accession>
<comment type="caution">
    <text evidence="3">The sequence shown here is derived from an EMBL/GenBank/DDBJ whole genome shotgun (WGS) entry which is preliminary data.</text>
</comment>
<feature type="domain" description="Reverse transcriptase Ty1/copia-type" evidence="2">
    <location>
        <begin position="1"/>
        <end position="80"/>
    </location>
</feature>
<dbReference type="EMBL" id="BKCJ010009885">
    <property type="protein sequence ID" value="GEU89082.1"/>
    <property type="molecule type" value="Genomic_DNA"/>
</dbReference>
<name>A0A6L2NVM8_TANCI</name>
<evidence type="ECO:0000259" key="2">
    <source>
        <dbReference type="Pfam" id="PF07727"/>
    </source>
</evidence>
<feature type="compositionally biased region" description="Polar residues" evidence="1">
    <location>
        <begin position="184"/>
        <end position="196"/>
    </location>
</feature>
<reference evidence="3" key="1">
    <citation type="journal article" date="2019" name="Sci. Rep.">
        <title>Draft genome of Tanacetum cinerariifolium, the natural source of mosquito coil.</title>
        <authorList>
            <person name="Yamashiro T."/>
            <person name="Shiraishi A."/>
            <person name="Satake H."/>
            <person name="Nakayama K."/>
        </authorList>
    </citation>
    <scope>NUCLEOTIDE SEQUENCE</scope>
</reference>
<dbReference type="InterPro" id="IPR013103">
    <property type="entry name" value="RVT_2"/>
</dbReference>
<organism evidence="3">
    <name type="scientific">Tanacetum cinerariifolium</name>
    <name type="common">Dalmatian daisy</name>
    <name type="synonym">Chrysanthemum cinerariifolium</name>
    <dbReference type="NCBI Taxonomy" id="118510"/>
    <lineage>
        <taxon>Eukaryota</taxon>
        <taxon>Viridiplantae</taxon>
        <taxon>Streptophyta</taxon>
        <taxon>Embryophyta</taxon>
        <taxon>Tracheophyta</taxon>
        <taxon>Spermatophyta</taxon>
        <taxon>Magnoliopsida</taxon>
        <taxon>eudicotyledons</taxon>
        <taxon>Gunneridae</taxon>
        <taxon>Pentapetalae</taxon>
        <taxon>asterids</taxon>
        <taxon>campanulids</taxon>
        <taxon>Asterales</taxon>
        <taxon>Asteraceae</taxon>
        <taxon>Asteroideae</taxon>
        <taxon>Anthemideae</taxon>
        <taxon>Anthemidinae</taxon>
        <taxon>Tanacetum</taxon>
    </lineage>
</organism>
<dbReference type="Pfam" id="PF07727">
    <property type="entry name" value="RVT_2"/>
    <property type="match status" value="1"/>
</dbReference>
<evidence type="ECO:0000313" key="3">
    <source>
        <dbReference type="EMBL" id="GEU89082.1"/>
    </source>
</evidence>
<feature type="compositionally biased region" description="Basic and acidic residues" evidence="1">
    <location>
        <begin position="231"/>
        <end position="240"/>
    </location>
</feature>
<proteinExistence type="predicted"/>
<dbReference type="AlphaFoldDB" id="A0A6L2NVM8"/>
<gene>
    <name evidence="3" type="ORF">Tci_061060</name>
</gene>
<evidence type="ECO:0000256" key="1">
    <source>
        <dbReference type="SAM" id="MobiDB-lite"/>
    </source>
</evidence>
<protein>
    <submittedName>
        <fullName evidence="3">Retrovirus-related Pol polyprotein from transposon TNT 1-94</fullName>
    </submittedName>
</protein>